<dbReference type="Pfam" id="PF22486">
    <property type="entry name" value="MATH_2"/>
    <property type="match status" value="1"/>
</dbReference>
<dbReference type="Gene3D" id="3.30.710.10">
    <property type="entry name" value="Potassium Channel Kv1.1, Chain A"/>
    <property type="match status" value="1"/>
</dbReference>
<evidence type="ECO:0000313" key="3">
    <source>
        <dbReference type="EMBL" id="KAL3400529.1"/>
    </source>
</evidence>
<dbReference type="InterPro" id="IPR002083">
    <property type="entry name" value="MATH/TRAF_dom"/>
</dbReference>
<evidence type="ECO:0000313" key="4">
    <source>
        <dbReference type="Proteomes" id="UP001627154"/>
    </source>
</evidence>
<gene>
    <name evidence="3" type="ORF">TKK_006375</name>
</gene>
<reference evidence="3 4" key="1">
    <citation type="journal article" date="2024" name="bioRxiv">
        <title>A reference genome for Trichogramma kaykai: A tiny desert-dwelling parasitoid wasp with competing sex-ratio distorters.</title>
        <authorList>
            <person name="Culotta J."/>
            <person name="Lindsey A.R."/>
        </authorList>
    </citation>
    <scope>NUCLEOTIDE SEQUENCE [LARGE SCALE GENOMIC DNA]</scope>
    <source>
        <strain evidence="3 4">KSX58</strain>
    </source>
</reference>
<dbReference type="Gene3D" id="2.60.210.10">
    <property type="entry name" value="Apoptosis, Tumor Necrosis Factor Receptor Associated Protein 2, Chain A"/>
    <property type="match status" value="1"/>
</dbReference>
<evidence type="ECO:0008006" key="5">
    <source>
        <dbReference type="Google" id="ProtNLM"/>
    </source>
</evidence>
<keyword evidence="4" id="KW-1185">Reference proteome</keyword>
<dbReference type="PROSITE" id="PS50097">
    <property type="entry name" value="BTB"/>
    <property type="match status" value="1"/>
</dbReference>
<comment type="caution">
    <text evidence="3">The sequence shown here is derived from an EMBL/GenBank/DDBJ whole genome shotgun (WGS) entry which is preliminary data.</text>
</comment>
<dbReference type="GO" id="GO:0030163">
    <property type="term" value="P:protein catabolic process"/>
    <property type="evidence" value="ECO:0007669"/>
    <property type="project" value="UniProtKB-ARBA"/>
</dbReference>
<dbReference type="CDD" id="cd00121">
    <property type="entry name" value="MATH"/>
    <property type="match status" value="1"/>
</dbReference>
<dbReference type="SMART" id="SM00225">
    <property type="entry name" value="BTB"/>
    <property type="match status" value="1"/>
</dbReference>
<proteinExistence type="predicted"/>
<dbReference type="InterPro" id="IPR011333">
    <property type="entry name" value="SKP1/BTB/POZ_sf"/>
</dbReference>
<dbReference type="InterPro" id="IPR008974">
    <property type="entry name" value="TRAF-like"/>
</dbReference>
<dbReference type="Proteomes" id="UP001627154">
    <property type="component" value="Unassembled WGS sequence"/>
</dbReference>
<dbReference type="Pfam" id="PF00651">
    <property type="entry name" value="BTB"/>
    <property type="match status" value="1"/>
</dbReference>
<dbReference type="CDD" id="cd14733">
    <property type="entry name" value="BACK"/>
    <property type="match status" value="1"/>
</dbReference>
<dbReference type="Gene3D" id="6.10.250.3030">
    <property type="match status" value="1"/>
</dbReference>
<evidence type="ECO:0000259" key="2">
    <source>
        <dbReference type="PROSITE" id="PS50144"/>
    </source>
</evidence>
<feature type="domain" description="MATH" evidence="2">
    <location>
        <begin position="17"/>
        <end position="145"/>
    </location>
</feature>
<dbReference type="PANTHER" id="PTHR24413">
    <property type="entry name" value="SPECKLE-TYPE POZ PROTEIN"/>
    <property type="match status" value="1"/>
</dbReference>
<dbReference type="AlphaFoldDB" id="A0ABD2X6P3"/>
<dbReference type="SUPFAM" id="SSF49599">
    <property type="entry name" value="TRAF domain-like"/>
    <property type="match status" value="1"/>
</dbReference>
<dbReference type="SUPFAM" id="SSF54695">
    <property type="entry name" value="POZ domain"/>
    <property type="match status" value="1"/>
</dbReference>
<dbReference type="EMBL" id="JBJJXI010000051">
    <property type="protein sequence ID" value="KAL3400529.1"/>
    <property type="molecule type" value="Genomic_DNA"/>
</dbReference>
<sequence>MTSKQRVRASTTVSSDECIYTWTIKKYRSMKLEVGKSIESPKFGVGSDNAQYFQLKLFPAGNAAEYAGYMSLYLNPINDSEDSPNKLVCRWTVSVINRKTVVFKVTCHQDFAPEFHGFGWPQFYKVKNVDQLISSENTVTIQCELEIFSGCESSLDSELIYSKNEAIDRMKFDFSFLSEELSDVKLKSDEYEIPAHKILLATASPVFKAIFTIKKAKKNCDSIVITDTPYNILVDVLKYIYTGDIVSTKTDVILQILPVADKYKIDGLKIKCEKILCADLSTENVIKTLIAAHKHQLKRLESKVIKFITNHIELISNSEKITEIDDPDILVNLIQSLIKSQQD</sequence>
<feature type="domain" description="BTB" evidence="1">
    <location>
        <begin position="182"/>
        <end position="249"/>
    </location>
</feature>
<organism evidence="3 4">
    <name type="scientific">Trichogramma kaykai</name>
    <dbReference type="NCBI Taxonomy" id="54128"/>
    <lineage>
        <taxon>Eukaryota</taxon>
        <taxon>Metazoa</taxon>
        <taxon>Ecdysozoa</taxon>
        <taxon>Arthropoda</taxon>
        <taxon>Hexapoda</taxon>
        <taxon>Insecta</taxon>
        <taxon>Pterygota</taxon>
        <taxon>Neoptera</taxon>
        <taxon>Endopterygota</taxon>
        <taxon>Hymenoptera</taxon>
        <taxon>Apocrita</taxon>
        <taxon>Proctotrupomorpha</taxon>
        <taxon>Chalcidoidea</taxon>
        <taxon>Trichogrammatidae</taxon>
        <taxon>Trichogramma</taxon>
    </lineage>
</organism>
<name>A0ABD2X6P3_9HYME</name>
<evidence type="ECO:0000259" key="1">
    <source>
        <dbReference type="PROSITE" id="PS50097"/>
    </source>
</evidence>
<accession>A0ABD2X6P3</accession>
<dbReference type="PROSITE" id="PS50144">
    <property type="entry name" value="MATH"/>
    <property type="match status" value="1"/>
</dbReference>
<dbReference type="InterPro" id="IPR000210">
    <property type="entry name" value="BTB/POZ_dom"/>
</dbReference>
<protein>
    <recommendedName>
        <fullName evidence="5">BTB domain-containing protein</fullName>
    </recommendedName>
</protein>